<keyword evidence="8" id="KW-1133">Transmembrane helix</keyword>
<evidence type="ECO:0000256" key="4">
    <source>
        <dbReference type="ARBA" id="ARBA00022475"/>
    </source>
</evidence>
<keyword evidence="10" id="KW-0961">Cell wall biogenesis/degradation</keyword>
<protein>
    <recommendedName>
        <fullName evidence="15">Penicillin-binding protein</fullName>
    </recommendedName>
</protein>
<keyword evidence="9" id="KW-0472">Membrane</keyword>
<dbReference type="InterPro" id="IPR050515">
    <property type="entry name" value="Beta-lactam/transpept"/>
</dbReference>
<accession>A0A9D1D792</accession>
<evidence type="ECO:0000259" key="12">
    <source>
        <dbReference type="Pfam" id="PF03717"/>
    </source>
</evidence>
<comment type="caution">
    <text evidence="13">The sequence shown here is derived from an EMBL/GenBank/DDBJ whole genome shotgun (WGS) entry which is preliminary data.</text>
</comment>
<dbReference type="SUPFAM" id="SSF56519">
    <property type="entry name" value="Penicillin binding protein dimerisation domain"/>
    <property type="match status" value="1"/>
</dbReference>
<evidence type="ECO:0008006" key="15">
    <source>
        <dbReference type="Google" id="ProtNLM"/>
    </source>
</evidence>
<dbReference type="InterPro" id="IPR036138">
    <property type="entry name" value="PBP_dimer_sf"/>
</dbReference>
<evidence type="ECO:0000256" key="7">
    <source>
        <dbReference type="ARBA" id="ARBA00022984"/>
    </source>
</evidence>
<dbReference type="GO" id="GO:0008658">
    <property type="term" value="F:penicillin binding"/>
    <property type="evidence" value="ECO:0007669"/>
    <property type="project" value="InterPro"/>
</dbReference>
<dbReference type="GO" id="GO:0005886">
    <property type="term" value="C:plasma membrane"/>
    <property type="evidence" value="ECO:0007669"/>
    <property type="project" value="UniProtKB-SubCell"/>
</dbReference>
<evidence type="ECO:0000256" key="5">
    <source>
        <dbReference type="ARBA" id="ARBA00022692"/>
    </source>
</evidence>
<evidence type="ECO:0000256" key="9">
    <source>
        <dbReference type="ARBA" id="ARBA00023136"/>
    </source>
</evidence>
<dbReference type="SUPFAM" id="SSF56601">
    <property type="entry name" value="beta-lactamase/transpeptidase-like"/>
    <property type="match status" value="1"/>
</dbReference>
<sequence length="695" mass="76082">MNRRARFRTSVFIALILVVMALFTFRLYALQSSRDEEAIRTANSLTIWTNVDAARGQILDRNGTVLVGNRASYNILIISYVFFNGPSPNESLLELLNLCDELGIDVESNLPVSETKPYTYTLDDYSSVWQGYFRTFLASRGWDPDMSAQNLMNNLRADYNIPADLSDEEAYRLISVRFELSIRTIEGIPLDNYCLAKDVSSEELAAIMELGVPGVIVETTTVREYNTAYAAHILGHTGAMEADEYQEIYKDLGYAMDAVVGREGVEYAFEEYLHGTDGLLETTLLSTGEVLEQKYLKTPEPGDNVELTIDLGLQMTAENALAQVIQNLQENGTGSKQEGKDADSGAVVAVDVKTGEVLLSASYPTYDPARYREDFNELSEADGNPLYDHALLATYAPGSIYKMVTGIAAMDYAGWGRYRQVTDLGVYTKYADQGYTPACHIWTSSGGTRTHGTVNMMQALAVSCNYYFYEAGLAVSTEDVDYVAKQLGLGEPTGVELPENTGMRANAETKAEVYAGSGMEAWVDGDKLQASIGQSLNAFTPLQMACYTAALANQGTRYKATFLSRVVSWDYQDLIAESEPEILSQLKMSDEAIACVSEGMQATVNDYSGTAFSYLNGYPIPLAAKTGTAQHGSGGSDNASFICYAPADDPQIAIAVYVEHGAQGGNLANVVRPILDAYFSQESKYETTYSENTVQ</sequence>
<name>A0A9D1D792_9FIRM</name>
<evidence type="ECO:0000259" key="11">
    <source>
        <dbReference type="Pfam" id="PF00905"/>
    </source>
</evidence>
<keyword evidence="6" id="KW-0133">Cell shape</keyword>
<evidence type="ECO:0000313" key="14">
    <source>
        <dbReference type="Proteomes" id="UP000824258"/>
    </source>
</evidence>
<evidence type="ECO:0000256" key="1">
    <source>
        <dbReference type="ARBA" id="ARBA00004167"/>
    </source>
</evidence>
<dbReference type="Pfam" id="PF00905">
    <property type="entry name" value="Transpeptidase"/>
    <property type="match status" value="1"/>
</dbReference>
<dbReference type="AlphaFoldDB" id="A0A9D1D792"/>
<dbReference type="Proteomes" id="UP000824258">
    <property type="component" value="Unassembled WGS sequence"/>
</dbReference>
<dbReference type="InterPro" id="IPR001460">
    <property type="entry name" value="PCN-bd_Tpept"/>
</dbReference>
<dbReference type="InterPro" id="IPR012338">
    <property type="entry name" value="Beta-lactam/transpept-like"/>
</dbReference>
<evidence type="ECO:0000256" key="2">
    <source>
        <dbReference type="ARBA" id="ARBA00004236"/>
    </source>
</evidence>
<organism evidence="13 14">
    <name type="scientific">Candidatus Avoscillospira stercoripullorum</name>
    <dbReference type="NCBI Taxonomy" id="2840709"/>
    <lineage>
        <taxon>Bacteria</taxon>
        <taxon>Bacillati</taxon>
        <taxon>Bacillota</taxon>
        <taxon>Clostridia</taxon>
        <taxon>Eubacteriales</taxon>
        <taxon>Oscillospiraceae</taxon>
        <taxon>Oscillospiraceae incertae sedis</taxon>
        <taxon>Candidatus Avoscillospira</taxon>
    </lineage>
</organism>
<dbReference type="PANTHER" id="PTHR30627">
    <property type="entry name" value="PEPTIDOGLYCAN D,D-TRANSPEPTIDASE"/>
    <property type="match status" value="1"/>
</dbReference>
<feature type="domain" description="Penicillin-binding protein dimerisation" evidence="12">
    <location>
        <begin position="52"/>
        <end position="294"/>
    </location>
</feature>
<proteinExistence type="inferred from homology"/>
<feature type="domain" description="Penicillin-binding protein transpeptidase" evidence="11">
    <location>
        <begin position="345"/>
        <end position="675"/>
    </location>
</feature>
<dbReference type="Gene3D" id="1.10.10.1230">
    <property type="entry name" value="Penicillin-binding protein, N-terminal non-catalytic domain, head sub-domain"/>
    <property type="match status" value="1"/>
</dbReference>
<dbReference type="Gene3D" id="3.40.710.10">
    <property type="entry name" value="DD-peptidase/beta-lactamase superfamily"/>
    <property type="match status" value="1"/>
</dbReference>
<reference evidence="13" key="2">
    <citation type="journal article" date="2021" name="PeerJ">
        <title>Extensive microbial diversity within the chicken gut microbiome revealed by metagenomics and culture.</title>
        <authorList>
            <person name="Gilroy R."/>
            <person name="Ravi A."/>
            <person name="Getino M."/>
            <person name="Pursley I."/>
            <person name="Horton D.L."/>
            <person name="Alikhan N.F."/>
            <person name="Baker D."/>
            <person name="Gharbi K."/>
            <person name="Hall N."/>
            <person name="Watson M."/>
            <person name="Adriaenssens E.M."/>
            <person name="Foster-Nyarko E."/>
            <person name="Jarju S."/>
            <person name="Secka A."/>
            <person name="Antonio M."/>
            <person name="Oren A."/>
            <person name="Chaudhuri R.R."/>
            <person name="La Ragione R."/>
            <person name="Hildebrand F."/>
            <person name="Pallen M.J."/>
        </authorList>
    </citation>
    <scope>NUCLEOTIDE SEQUENCE</scope>
    <source>
        <strain evidence="13">ChiHjej9B8-7071</strain>
    </source>
</reference>
<dbReference type="GO" id="GO:0071555">
    <property type="term" value="P:cell wall organization"/>
    <property type="evidence" value="ECO:0007669"/>
    <property type="project" value="UniProtKB-KW"/>
</dbReference>
<dbReference type="EMBL" id="DVGD01000194">
    <property type="protein sequence ID" value="HIR09940.1"/>
    <property type="molecule type" value="Genomic_DNA"/>
</dbReference>
<dbReference type="InterPro" id="IPR005311">
    <property type="entry name" value="PBP_dimer"/>
</dbReference>
<dbReference type="PANTHER" id="PTHR30627:SF2">
    <property type="entry name" value="PEPTIDOGLYCAN D,D-TRANSPEPTIDASE MRDA"/>
    <property type="match status" value="1"/>
</dbReference>
<evidence type="ECO:0000256" key="6">
    <source>
        <dbReference type="ARBA" id="ARBA00022960"/>
    </source>
</evidence>
<dbReference type="GO" id="GO:0008360">
    <property type="term" value="P:regulation of cell shape"/>
    <property type="evidence" value="ECO:0007669"/>
    <property type="project" value="UniProtKB-KW"/>
</dbReference>
<reference evidence="13" key="1">
    <citation type="submission" date="2020-10" db="EMBL/GenBank/DDBJ databases">
        <authorList>
            <person name="Gilroy R."/>
        </authorList>
    </citation>
    <scope>NUCLEOTIDE SEQUENCE</scope>
    <source>
        <strain evidence="13">ChiHjej9B8-7071</strain>
    </source>
</reference>
<comment type="subcellular location">
    <subcellularLocation>
        <location evidence="2">Cell membrane</location>
    </subcellularLocation>
    <subcellularLocation>
        <location evidence="1">Membrane</location>
        <topology evidence="1">Single-pass membrane protein</topology>
    </subcellularLocation>
</comment>
<dbReference type="GO" id="GO:0071972">
    <property type="term" value="F:peptidoglycan L,D-transpeptidase activity"/>
    <property type="evidence" value="ECO:0007669"/>
    <property type="project" value="TreeGrafter"/>
</dbReference>
<dbReference type="Pfam" id="PF03717">
    <property type="entry name" value="PBP_dimer"/>
    <property type="match status" value="1"/>
</dbReference>
<gene>
    <name evidence="13" type="ORF">IAA70_06020</name>
</gene>
<evidence type="ECO:0000313" key="13">
    <source>
        <dbReference type="EMBL" id="HIR09940.1"/>
    </source>
</evidence>
<dbReference type="GO" id="GO:0009252">
    <property type="term" value="P:peptidoglycan biosynthetic process"/>
    <property type="evidence" value="ECO:0007669"/>
    <property type="project" value="UniProtKB-KW"/>
</dbReference>
<keyword evidence="5" id="KW-0812">Transmembrane</keyword>
<evidence type="ECO:0000256" key="3">
    <source>
        <dbReference type="ARBA" id="ARBA00007171"/>
    </source>
</evidence>
<keyword evidence="4" id="KW-1003">Cell membrane</keyword>
<evidence type="ECO:0000256" key="10">
    <source>
        <dbReference type="ARBA" id="ARBA00023316"/>
    </source>
</evidence>
<keyword evidence="7" id="KW-0573">Peptidoglycan synthesis</keyword>
<dbReference type="Gene3D" id="3.90.1310.10">
    <property type="entry name" value="Penicillin-binding protein 2a (Domain 2)"/>
    <property type="match status" value="1"/>
</dbReference>
<comment type="similarity">
    <text evidence="3">Belongs to the transpeptidase family.</text>
</comment>
<evidence type="ECO:0000256" key="8">
    <source>
        <dbReference type="ARBA" id="ARBA00022989"/>
    </source>
</evidence>